<dbReference type="InterPro" id="IPR011051">
    <property type="entry name" value="RmlC_Cupin_sf"/>
</dbReference>
<dbReference type="GO" id="GO:0016853">
    <property type="term" value="F:isomerase activity"/>
    <property type="evidence" value="ECO:0007669"/>
    <property type="project" value="UniProtKB-KW"/>
</dbReference>
<comment type="caution">
    <text evidence="6">The sequence shown here is derived from an EMBL/GenBank/DDBJ whole genome shotgun (WGS) entry which is preliminary data.</text>
</comment>
<dbReference type="AlphaFoldDB" id="A0A2A9DWE1"/>
<keyword evidence="1" id="KW-0479">Metal-binding</keyword>
<evidence type="ECO:0000256" key="1">
    <source>
        <dbReference type="ARBA" id="ARBA00022723"/>
    </source>
</evidence>
<dbReference type="PANTHER" id="PTHR42742:SF3">
    <property type="entry name" value="FRUCTOKINASE"/>
    <property type="match status" value="1"/>
</dbReference>
<dbReference type="CDD" id="cd07010">
    <property type="entry name" value="cupin_PMI_type_I_N_bac"/>
    <property type="match status" value="1"/>
</dbReference>
<evidence type="ECO:0000256" key="4">
    <source>
        <dbReference type="ARBA" id="ARBA00030762"/>
    </source>
</evidence>
<dbReference type="InterPro" id="IPR014710">
    <property type="entry name" value="RmlC-like_jellyroll"/>
</dbReference>
<accession>A0A2A9DWE1</accession>
<dbReference type="GO" id="GO:0046872">
    <property type="term" value="F:metal ion binding"/>
    <property type="evidence" value="ECO:0007669"/>
    <property type="project" value="UniProtKB-KW"/>
</dbReference>
<dbReference type="PANTHER" id="PTHR42742">
    <property type="entry name" value="TRANSCRIPTIONAL REPRESSOR MPRA"/>
    <property type="match status" value="1"/>
</dbReference>
<dbReference type="InterPro" id="IPR051804">
    <property type="entry name" value="Carb_Metab_Reg_Kinase/Isom"/>
</dbReference>
<feature type="domain" description="Mannose-6-phosphate isomerase cupin" evidence="5">
    <location>
        <begin position="272"/>
        <end position="337"/>
    </location>
</feature>
<organism evidence="6 7">
    <name type="scientific">Paramicrobacterium agarici</name>
    <dbReference type="NCBI Taxonomy" id="630514"/>
    <lineage>
        <taxon>Bacteria</taxon>
        <taxon>Bacillati</taxon>
        <taxon>Actinomycetota</taxon>
        <taxon>Actinomycetes</taxon>
        <taxon>Micrococcales</taxon>
        <taxon>Microbacteriaceae</taxon>
        <taxon>Paramicrobacterium</taxon>
    </lineage>
</organism>
<evidence type="ECO:0000259" key="5">
    <source>
        <dbReference type="Pfam" id="PF21621"/>
    </source>
</evidence>
<protein>
    <recommendedName>
        <fullName evidence="3">Phosphohexomutase</fullName>
    </recommendedName>
    <alternativeName>
        <fullName evidence="4">Phosphomannose isomerase</fullName>
    </alternativeName>
</protein>
<evidence type="ECO:0000256" key="3">
    <source>
        <dbReference type="ARBA" id="ARBA00029741"/>
    </source>
</evidence>
<evidence type="ECO:0000256" key="2">
    <source>
        <dbReference type="ARBA" id="ARBA00022833"/>
    </source>
</evidence>
<dbReference type="Pfam" id="PF21621">
    <property type="entry name" value="MPI_cupin_dom"/>
    <property type="match status" value="1"/>
</dbReference>
<gene>
    <name evidence="6" type="ORF">ATJ78_1622</name>
</gene>
<keyword evidence="7" id="KW-1185">Reference proteome</keyword>
<name>A0A2A9DWE1_9MICO</name>
<sequence length="345" mass="37590">MFRARHTVSKGAVLKSPVWLSANQPRNRFYEGGEKIATFRGLRTATPYTPEDWIASTTCIFGSPEQGPTRLPSGALLRDEIERAPDVWLGGAHVEAFGTDTKLLVKLLDAGQRLPVHFHPSGIFARQNLGAAHGKAEAWYILEAGDVFLGFNREVRQHEIRGWMAAQDHEAMLAAMHRIAVSSGDRIYVHPGMPHAIGAGVFLVEVQEPEDMSVLLEWGQFELDGENEGHLGLGFGRALTALDLTAWSRSGINAFVVRADDESHGLPPGAAPYFRMSRLMVRGTTHLEASFGILIVVDGEASLETDGIRNVVREGETILVPFGAGPIALTGDAHLVYCAPPLMQK</sequence>
<dbReference type="Gene3D" id="2.60.120.10">
    <property type="entry name" value="Jelly Rolls"/>
    <property type="match status" value="2"/>
</dbReference>
<dbReference type="InterPro" id="IPR049071">
    <property type="entry name" value="MPI_cupin_dom"/>
</dbReference>
<keyword evidence="6" id="KW-0413">Isomerase</keyword>
<keyword evidence="2" id="KW-0862">Zinc</keyword>
<proteinExistence type="predicted"/>
<dbReference type="EMBL" id="PDJE01000001">
    <property type="protein sequence ID" value="PFG30686.1"/>
    <property type="molecule type" value="Genomic_DNA"/>
</dbReference>
<dbReference type="Proteomes" id="UP000221369">
    <property type="component" value="Unassembled WGS sequence"/>
</dbReference>
<evidence type="ECO:0000313" key="7">
    <source>
        <dbReference type="Proteomes" id="UP000221369"/>
    </source>
</evidence>
<reference evidence="6 7" key="1">
    <citation type="submission" date="2017-10" db="EMBL/GenBank/DDBJ databases">
        <title>Sequencing the genomes of 1000 actinobacteria strains.</title>
        <authorList>
            <person name="Klenk H.-P."/>
        </authorList>
    </citation>
    <scope>NUCLEOTIDE SEQUENCE [LARGE SCALE GENOMIC DNA]</scope>
    <source>
        <strain evidence="6 7">DSM 21798</strain>
    </source>
</reference>
<dbReference type="SUPFAM" id="SSF51182">
    <property type="entry name" value="RmlC-like cupins"/>
    <property type="match status" value="1"/>
</dbReference>
<evidence type="ECO:0000313" key="6">
    <source>
        <dbReference type="EMBL" id="PFG30686.1"/>
    </source>
</evidence>